<accession>A0ABW4RYH2</accession>
<sequence length="323" mass="35301">MSMQTRRVGESGLEVSRLGLGTMTWGADTPISEARQMLRGFVEAGGSLVDTAPAYGQGVAEKIIGKLIHTDLRRSDLVIATKGGFGMHQGRRRVDTSRRAMLDDLAVSLRRLHTDHVDLWQVHAWGEAPLEETLAAMDQAVSSGMTRYVGISNYIGWQTARAATWQQAVPGRARLVSGQVEYSLLARRAEIEVLPALRAHGMGLFPWSPLGRGVLTGKYRRGIPRGSRGASEHFSWFVEPYLEAKSRAIVDAVCRAAEGLDMSPEQVALLWLRDAPVVTAPLLGARTLEQLEPLLATEELELPEPIVAALDDVTGGQNHLRAR</sequence>
<dbReference type="SUPFAM" id="SSF51430">
    <property type="entry name" value="NAD(P)-linked oxidoreductase"/>
    <property type="match status" value="1"/>
</dbReference>
<protein>
    <submittedName>
        <fullName evidence="2">Aldo/keto reductase</fullName>
    </submittedName>
</protein>
<dbReference type="RefSeq" id="WP_343875295.1">
    <property type="nucleotide sequence ID" value="NZ_BAAAIX010000030.1"/>
</dbReference>
<evidence type="ECO:0000259" key="1">
    <source>
        <dbReference type="Pfam" id="PF00248"/>
    </source>
</evidence>
<dbReference type="Gene3D" id="3.20.20.100">
    <property type="entry name" value="NADP-dependent oxidoreductase domain"/>
    <property type="match status" value="1"/>
</dbReference>
<dbReference type="InterPro" id="IPR036812">
    <property type="entry name" value="NAD(P)_OxRdtase_dom_sf"/>
</dbReference>
<reference evidence="3" key="1">
    <citation type="journal article" date="2019" name="Int. J. Syst. Evol. Microbiol.">
        <title>The Global Catalogue of Microorganisms (GCM) 10K type strain sequencing project: providing services to taxonomists for standard genome sequencing and annotation.</title>
        <authorList>
            <consortium name="The Broad Institute Genomics Platform"/>
            <consortium name="The Broad Institute Genome Sequencing Center for Infectious Disease"/>
            <person name="Wu L."/>
            <person name="Ma J."/>
        </authorList>
    </citation>
    <scope>NUCLEOTIDE SEQUENCE [LARGE SCALE GENOMIC DNA]</scope>
    <source>
        <strain evidence="3">CAIM 431</strain>
    </source>
</reference>
<comment type="caution">
    <text evidence="2">The sequence shown here is derived from an EMBL/GenBank/DDBJ whole genome shotgun (WGS) entry which is preliminary data.</text>
</comment>
<gene>
    <name evidence="2" type="ORF">ACFSCS_13120</name>
</gene>
<dbReference type="InterPro" id="IPR018170">
    <property type="entry name" value="Aldo/ket_reductase_CS"/>
</dbReference>
<dbReference type="PROSITE" id="PS00062">
    <property type="entry name" value="ALDOKETO_REDUCTASE_2"/>
    <property type="match status" value="1"/>
</dbReference>
<name>A0ABW4RYH2_9ACTN</name>
<dbReference type="EMBL" id="JBHUFZ010000029">
    <property type="protein sequence ID" value="MFD1891114.1"/>
    <property type="molecule type" value="Genomic_DNA"/>
</dbReference>
<keyword evidence="3" id="KW-1185">Reference proteome</keyword>
<dbReference type="PANTHER" id="PTHR43364">
    <property type="entry name" value="NADH-SPECIFIC METHYLGLYOXAL REDUCTASE-RELATED"/>
    <property type="match status" value="1"/>
</dbReference>
<dbReference type="InterPro" id="IPR020471">
    <property type="entry name" value="AKR"/>
</dbReference>
<dbReference type="InterPro" id="IPR050523">
    <property type="entry name" value="AKR_Detox_Biosynth"/>
</dbReference>
<dbReference type="PANTHER" id="PTHR43364:SF18">
    <property type="entry name" value="OXIDOREDUCTASE"/>
    <property type="match status" value="1"/>
</dbReference>
<organism evidence="2 3">
    <name type="scientific">Luteococcus peritonei</name>
    <dbReference type="NCBI Taxonomy" id="88874"/>
    <lineage>
        <taxon>Bacteria</taxon>
        <taxon>Bacillati</taxon>
        <taxon>Actinomycetota</taxon>
        <taxon>Actinomycetes</taxon>
        <taxon>Propionibacteriales</taxon>
        <taxon>Propionibacteriaceae</taxon>
        <taxon>Luteococcus</taxon>
    </lineage>
</organism>
<evidence type="ECO:0000313" key="3">
    <source>
        <dbReference type="Proteomes" id="UP001597326"/>
    </source>
</evidence>
<dbReference type="Proteomes" id="UP001597326">
    <property type="component" value="Unassembled WGS sequence"/>
</dbReference>
<evidence type="ECO:0000313" key="2">
    <source>
        <dbReference type="EMBL" id="MFD1891114.1"/>
    </source>
</evidence>
<dbReference type="Pfam" id="PF00248">
    <property type="entry name" value="Aldo_ket_red"/>
    <property type="match status" value="1"/>
</dbReference>
<feature type="domain" description="NADP-dependent oxidoreductase" evidence="1">
    <location>
        <begin position="17"/>
        <end position="313"/>
    </location>
</feature>
<dbReference type="InterPro" id="IPR023210">
    <property type="entry name" value="NADP_OxRdtase_dom"/>
</dbReference>
<dbReference type="PRINTS" id="PR00069">
    <property type="entry name" value="ALDKETRDTASE"/>
</dbReference>
<proteinExistence type="predicted"/>